<evidence type="ECO:0000313" key="3">
    <source>
        <dbReference type="Proteomes" id="UP000177269"/>
    </source>
</evidence>
<comment type="caution">
    <text evidence="2">The sequence shown here is derived from an EMBL/GenBank/DDBJ whole genome shotgun (WGS) entry which is preliminary data.</text>
</comment>
<dbReference type="InterPro" id="IPR013216">
    <property type="entry name" value="Methyltransf_11"/>
</dbReference>
<accession>A0A1G2P0L7</accession>
<dbReference type="Proteomes" id="UP000177269">
    <property type="component" value="Unassembled WGS sequence"/>
</dbReference>
<dbReference type="InterPro" id="IPR029063">
    <property type="entry name" value="SAM-dependent_MTases_sf"/>
</dbReference>
<dbReference type="CDD" id="cd02440">
    <property type="entry name" value="AdoMet_MTases"/>
    <property type="match status" value="1"/>
</dbReference>
<evidence type="ECO:0000259" key="1">
    <source>
        <dbReference type="Pfam" id="PF08241"/>
    </source>
</evidence>
<sequence>MGLPYLPPEDILSQNTNIRSNLAQGRPTWCVRSGLAQSLIYKRTNANSAILEVGCGAGALASELIEKGYKKIALVDIDDYLMEDVRQKVDIKLLDVCFNPLPFNDNTLDSVLAFAIVEHLENPYFFAREVSRILKKGGVFFFSVPNIFSLRAKLGFMFRGDIKGYSETNNHITLFTKAVFNKVFCKHFVISEIYFDQGYISLLGKKIRFPKMNFFGKWFGAKVLYVLEKK</sequence>
<feature type="domain" description="Methyltransferase type 11" evidence="1">
    <location>
        <begin position="51"/>
        <end position="142"/>
    </location>
</feature>
<dbReference type="AlphaFoldDB" id="A0A1G2P0L7"/>
<protein>
    <recommendedName>
        <fullName evidence="1">Methyltransferase type 11 domain-containing protein</fullName>
    </recommendedName>
</protein>
<dbReference type="EMBL" id="MHSK01000024">
    <property type="protein sequence ID" value="OHA41884.1"/>
    <property type="molecule type" value="Genomic_DNA"/>
</dbReference>
<dbReference type="GO" id="GO:0008757">
    <property type="term" value="F:S-adenosylmethionine-dependent methyltransferase activity"/>
    <property type="evidence" value="ECO:0007669"/>
    <property type="project" value="InterPro"/>
</dbReference>
<dbReference type="Gene3D" id="3.40.50.150">
    <property type="entry name" value="Vaccinia Virus protein VP39"/>
    <property type="match status" value="1"/>
</dbReference>
<proteinExistence type="predicted"/>
<organism evidence="2 3">
    <name type="scientific">Candidatus Taylorbacteria bacterium RIFCSPLOWO2_12_FULL_43_20</name>
    <dbReference type="NCBI Taxonomy" id="1802332"/>
    <lineage>
        <taxon>Bacteria</taxon>
        <taxon>Candidatus Tayloriibacteriota</taxon>
    </lineage>
</organism>
<gene>
    <name evidence="2" type="ORF">A3G52_03555</name>
</gene>
<evidence type="ECO:0000313" key="2">
    <source>
        <dbReference type="EMBL" id="OHA41884.1"/>
    </source>
</evidence>
<name>A0A1G2P0L7_9BACT</name>
<dbReference type="SUPFAM" id="SSF53335">
    <property type="entry name" value="S-adenosyl-L-methionine-dependent methyltransferases"/>
    <property type="match status" value="1"/>
</dbReference>
<reference evidence="2 3" key="1">
    <citation type="journal article" date="2016" name="Nat. Commun.">
        <title>Thousands of microbial genomes shed light on interconnected biogeochemical processes in an aquifer system.</title>
        <authorList>
            <person name="Anantharaman K."/>
            <person name="Brown C.T."/>
            <person name="Hug L.A."/>
            <person name="Sharon I."/>
            <person name="Castelle C.J."/>
            <person name="Probst A.J."/>
            <person name="Thomas B.C."/>
            <person name="Singh A."/>
            <person name="Wilkins M.J."/>
            <person name="Karaoz U."/>
            <person name="Brodie E.L."/>
            <person name="Williams K.H."/>
            <person name="Hubbard S.S."/>
            <person name="Banfield J.F."/>
        </authorList>
    </citation>
    <scope>NUCLEOTIDE SEQUENCE [LARGE SCALE GENOMIC DNA]</scope>
</reference>
<dbReference type="Pfam" id="PF08241">
    <property type="entry name" value="Methyltransf_11"/>
    <property type="match status" value="1"/>
</dbReference>